<evidence type="ECO:0000313" key="3">
    <source>
        <dbReference type="Proteomes" id="UP001190700"/>
    </source>
</evidence>
<keyword evidence="1" id="KW-0812">Transmembrane</keyword>
<dbReference type="PANTHER" id="PTHR36978:SF4">
    <property type="entry name" value="P-LOOP CONTAINING NUCLEOSIDE TRIPHOSPHATE HYDROLASE PROTEIN"/>
    <property type="match status" value="1"/>
</dbReference>
<gene>
    <name evidence="2" type="ORF">CYMTET_38305</name>
</gene>
<accession>A0AAE0CDI8</accession>
<dbReference type="InterPro" id="IPR040632">
    <property type="entry name" value="Sulfotransfer_4"/>
</dbReference>
<organism evidence="2 3">
    <name type="scientific">Cymbomonas tetramitiformis</name>
    <dbReference type="NCBI Taxonomy" id="36881"/>
    <lineage>
        <taxon>Eukaryota</taxon>
        <taxon>Viridiplantae</taxon>
        <taxon>Chlorophyta</taxon>
        <taxon>Pyramimonadophyceae</taxon>
        <taxon>Pyramimonadales</taxon>
        <taxon>Pyramimonadaceae</taxon>
        <taxon>Cymbomonas</taxon>
    </lineage>
</organism>
<protein>
    <recommendedName>
        <fullName evidence="4">Sulfotransferase</fullName>
    </recommendedName>
</protein>
<dbReference type="AlphaFoldDB" id="A0AAE0CDI8"/>
<keyword evidence="1" id="KW-0472">Membrane</keyword>
<reference evidence="2 3" key="1">
    <citation type="journal article" date="2015" name="Genome Biol. Evol.">
        <title>Comparative Genomics of a Bacterivorous Green Alga Reveals Evolutionary Causalities and Consequences of Phago-Mixotrophic Mode of Nutrition.</title>
        <authorList>
            <person name="Burns J.A."/>
            <person name="Paasch A."/>
            <person name="Narechania A."/>
            <person name="Kim E."/>
        </authorList>
    </citation>
    <scope>NUCLEOTIDE SEQUENCE [LARGE SCALE GENOMIC DNA]</scope>
    <source>
        <strain evidence="2 3">PLY_AMNH</strain>
    </source>
</reference>
<dbReference type="InterPro" id="IPR027417">
    <property type="entry name" value="P-loop_NTPase"/>
</dbReference>
<evidence type="ECO:0000256" key="1">
    <source>
        <dbReference type="SAM" id="Phobius"/>
    </source>
</evidence>
<feature type="transmembrane region" description="Helical" evidence="1">
    <location>
        <begin position="232"/>
        <end position="255"/>
    </location>
</feature>
<comment type="caution">
    <text evidence="2">The sequence shown here is derived from an EMBL/GenBank/DDBJ whole genome shotgun (WGS) entry which is preliminary data.</text>
</comment>
<dbReference type="Proteomes" id="UP001190700">
    <property type="component" value="Unassembled WGS sequence"/>
</dbReference>
<evidence type="ECO:0000313" key="2">
    <source>
        <dbReference type="EMBL" id="KAK3252393.1"/>
    </source>
</evidence>
<sequence>MSAELAIDKFSAPGEGLQVIGAGAGRTGTTSLKLALEILYKKPCYHFDTITKEQNFHHAPLWTAIYKGLSRDFHPLMDGKACAVDWPASYFYKELMEAYPEAKVVLTTRDADAWYTSTVKTIYAFKKEVGPLWLARIPGAPLHKVVGMATTVLWEGVMEGKMEDKEAAKARFLQLNERVKEHVPAEKLLVFEVKEGWEPLCKFLGKEVPDVPFPNSNDTAEFRATIETIKKIAFAIPCVLVLLIVVAILVVIFFVDV</sequence>
<dbReference type="Pfam" id="PF17784">
    <property type="entry name" value="Sulfotransfer_4"/>
    <property type="match status" value="1"/>
</dbReference>
<keyword evidence="3" id="KW-1185">Reference proteome</keyword>
<name>A0AAE0CDI8_9CHLO</name>
<proteinExistence type="predicted"/>
<dbReference type="EMBL" id="LGRX02025448">
    <property type="protein sequence ID" value="KAK3252393.1"/>
    <property type="molecule type" value="Genomic_DNA"/>
</dbReference>
<dbReference type="SUPFAM" id="SSF52540">
    <property type="entry name" value="P-loop containing nucleoside triphosphate hydrolases"/>
    <property type="match status" value="1"/>
</dbReference>
<evidence type="ECO:0008006" key="4">
    <source>
        <dbReference type="Google" id="ProtNLM"/>
    </source>
</evidence>
<dbReference type="Gene3D" id="3.40.50.300">
    <property type="entry name" value="P-loop containing nucleotide triphosphate hydrolases"/>
    <property type="match status" value="1"/>
</dbReference>
<dbReference type="PANTHER" id="PTHR36978">
    <property type="entry name" value="P-LOOP CONTAINING NUCLEOTIDE TRIPHOSPHATE HYDROLASE"/>
    <property type="match status" value="1"/>
</dbReference>
<keyword evidence="1" id="KW-1133">Transmembrane helix</keyword>